<comment type="caution">
    <text evidence="2">The sequence shown here is derived from an EMBL/GenBank/DDBJ whole genome shotgun (WGS) entry which is preliminary data.</text>
</comment>
<name>A0A8H4UNQ1_9HYPO</name>
<reference evidence="2" key="2">
    <citation type="submission" date="2020-05" db="EMBL/GenBank/DDBJ databases">
        <authorList>
            <person name="Kim H.-S."/>
            <person name="Proctor R.H."/>
            <person name="Brown D.W."/>
        </authorList>
    </citation>
    <scope>NUCLEOTIDE SEQUENCE</scope>
    <source>
        <strain evidence="2">NRRL 22465</strain>
    </source>
</reference>
<sequence>MADLNLPKDDSQNSTNEPVTTADDWETMSEGSVAVDNMEPCFMCHKTACVTELESLMIELTTWKDADKMIQEHKHMERVANELGFPRVTRWSFAKRKLLERMEKHSKVLLTGEFRRMDPEARFEWEFKVVQEIERKNIEAHLMEPSRSEFERLSAMDARRNKAAAEEHGHDATGTVVSRAMASPPLSVTSLTTSSSFCNVSRPGSSGGLDGGFEVLTINTNTEV</sequence>
<evidence type="ECO:0000313" key="2">
    <source>
        <dbReference type="EMBL" id="KAF4980097.1"/>
    </source>
</evidence>
<keyword evidence="3" id="KW-1185">Reference proteome</keyword>
<accession>A0A8H4UNQ1</accession>
<feature type="compositionally biased region" description="Basic and acidic residues" evidence="1">
    <location>
        <begin position="1"/>
        <end position="11"/>
    </location>
</feature>
<evidence type="ECO:0000256" key="1">
    <source>
        <dbReference type="SAM" id="MobiDB-lite"/>
    </source>
</evidence>
<dbReference type="EMBL" id="JABEYC010000257">
    <property type="protein sequence ID" value="KAF4980097.1"/>
    <property type="molecule type" value="Genomic_DNA"/>
</dbReference>
<feature type="region of interest" description="Disordered" evidence="1">
    <location>
        <begin position="1"/>
        <end position="26"/>
    </location>
</feature>
<dbReference type="Proteomes" id="UP000635477">
    <property type="component" value="Unassembled WGS sequence"/>
</dbReference>
<dbReference type="AlphaFoldDB" id="A0A8H4UNQ1"/>
<protein>
    <submittedName>
        <fullName evidence="2">Uncharacterized protein</fullName>
    </submittedName>
</protein>
<reference evidence="2" key="1">
    <citation type="journal article" date="2020" name="BMC Genomics">
        <title>Correction to: Identification and distribution of gene clusters required for synthesis of sphingolipid metabolism inhibitors in diverse species of the filamentous fungus Fusarium.</title>
        <authorList>
            <person name="Kim H.S."/>
            <person name="Lohmar J.M."/>
            <person name="Busman M."/>
            <person name="Brown D.W."/>
            <person name="Naumann T.A."/>
            <person name="Divon H.H."/>
            <person name="Lysoe E."/>
            <person name="Uhlig S."/>
            <person name="Proctor R.H."/>
        </authorList>
    </citation>
    <scope>NUCLEOTIDE SEQUENCE</scope>
    <source>
        <strain evidence="2">NRRL 22465</strain>
    </source>
</reference>
<organism evidence="2 3">
    <name type="scientific">Fusarium zealandicum</name>
    <dbReference type="NCBI Taxonomy" id="1053134"/>
    <lineage>
        <taxon>Eukaryota</taxon>
        <taxon>Fungi</taxon>
        <taxon>Dikarya</taxon>
        <taxon>Ascomycota</taxon>
        <taxon>Pezizomycotina</taxon>
        <taxon>Sordariomycetes</taxon>
        <taxon>Hypocreomycetidae</taxon>
        <taxon>Hypocreales</taxon>
        <taxon>Nectriaceae</taxon>
        <taxon>Fusarium</taxon>
        <taxon>Fusarium staphyleae species complex</taxon>
    </lineage>
</organism>
<gene>
    <name evidence="2" type="ORF">FZEAL_3818</name>
</gene>
<evidence type="ECO:0000313" key="3">
    <source>
        <dbReference type="Proteomes" id="UP000635477"/>
    </source>
</evidence>
<proteinExistence type="predicted"/>